<dbReference type="HOGENOM" id="CLU_1289753_0_0_1"/>
<dbReference type="InParanoid" id="L7JSE7"/>
<protein>
    <submittedName>
        <fullName evidence="2">Uncharacterized protein</fullName>
    </submittedName>
</protein>
<reference evidence="2 3" key="1">
    <citation type="journal article" date="2012" name="PLoS Pathog.">
        <title>The genome of the obligate intracellular parasite Trachipleistophora hominis: new insights into microsporidian genome dynamics and reductive evolution.</title>
        <authorList>
            <person name="Heinz E."/>
            <person name="Williams T.A."/>
            <person name="Nakjang S."/>
            <person name="Noel C.J."/>
            <person name="Swan D.C."/>
            <person name="Goldberg A.V."/>
            <person name="Harris S.R."/>
            <person name="Weinmaier T."/>
            <person name="Markert S."/>
            <person name="Becher D."/>
            <person name="Bernhardt J."/>
            <person name="Dagan T."/>
            <person name="Hacker C."/>
            <person name="Lucocq J.M."/>
            <person name="Schweder T."/>
            <person name="Rattei T."/>
            <person name="Hall N."/>
            <person name="Hirt R.P."/>
            <person name="Embley T.M."/>
        </authorList>
    </citation>
    <scope>NUCLEOTIDE SEQUENCE [LARGE SCALE GENOMIC DNA]</scope>
</reference>
<dbReference type="VEuPathDB" id="MicrosporidiaDB:THOM_2717"/>
<evidence type="ECO:0000313" key="3">
    <source>
        <dbReference type="Proteomes" id="UP000011185"/>
    </source>
</evidence>
<feature type="compositionally biased region" description="Polar residues" evidence="1">
    <location>
        <begin position="75"/>
        <end position="91"/>
    </location>
</feature>
<accession>L7JSE7</accession>
<dbReference type="EMBL" id="JH994045">
    <property type="protein sequence ID" value="ELQ74354.1"/>
    <property type="molecule type" value="Genomic_DNA"/>
</dbReference>
<sequence length="214" mass="24534">MITIIFIILARVNAANYDDSLNNIITGTHMSSYDYYFSERTEYHVTNNDETNRTSRRKYLDVFHDAGPRYDRKTSSPTDEYMTNMNWQSPKRSFDNDNHGDNVVNEGASTSDASKQPKNEEELSKFTVTTQDTPNPDSNYQCHAKKRKKLVVLTKNSIDESGDHEETRSEEQYVLLLQEQQSDAEPSNDTVGIMSSKNQRNDVIIEVILSDDEA</sequence>
<evidence type="ECO:0000256" key="1">
    <source>
        <dbReference type="SAM" id="MobiDB-lite"/>
    </source>
</evidence>
<feature type="region of interest" description="Disordered" evidence="1">
    <location>
        <begin position="68"/>
        <end position="141"/>
    </location>
</feature>
<dbReference type="AlphaFoldDB" id="L7JSE7"/>
<proteinExistence type="predicted"/>
<feature type="compositionally biased region" description="Polar residues" evidence="1">
    <location>
        <begin position="126"/>
        <end position="141"/>
    </location>
</feature>
<feature type="compositionally biased region" description="Basic and acidic residues" evidence="1">
    <location>
        <begin position="115"/>
        <end position="124"/>
    </location>
</feature>
<keyword evidence="3" id="KW-1185">Reference proteome</keyword>
<organism evidence="2 3">
    <name type="scientific">Trachipleistophora hominis</name>
    <name type="common">Microsporidian parasite</name>
    <dbReference type="NCBI Taxonomy" id="72359"/>
    <lineage>
        <taxon>Eukaryota</taxon>
        <taxon>Fungi</taxon>
        <taxon>Fungi incertae sedis</taxon>
        <taxon>Microsporidia</taxon>
        <taxon>Pleistophoridae</taxon>
        <taxon>Trachipleistophora</taxon>
    </lineage>
</organism>
<dbReference type="Proteomes" id="UP000011185">
    <property type="component" value="Unassembled WGS sequence"/>
</dbReference>
<evidence type="ECO:0000313" key="2">
    <source>
        <dbReference type="EMBL" id="ELQ74354.1"/>
    </source>
</evidence>
<name>L7JSE7_TRAHO</name>
<gene>
    <name evidence="2" type="ORF">THOM_2717</name>
</gene>